<reference evidence="2" key="1">
    <citation type="submission" date="2016-11" db="EMBL/GenBank/DDBJ databases">
        <authorList>
            <person name="Varghese N."/>
            <person name="Submissions S."/>
        </authorList>
    </citation>
    <scope>NUCLEOTIDE SEQUENCE [LARGE SCALE GENOMIC DNA]</scope>
    <source>
        <strain evidence="2">DSM 24579</strain>
    </source>
</reference>
<dbReference type="STRING" id="1073325.SAMN05444483_101598"/>
<evidence type="ECO:0000313" key="2">
    <source>
        <dbReference type="Proteomes" id="UP000183945"/>
    </source>
</evidence>
<proteinExistence type="predicted"/>
<gene>
    <name evidence="1" type="ORF">SAMN05444483_101598</name>
</gene>
<name>A0A1M5CN94_SALEC</name>
<accession>A0A1M5CN94</accession>
<dbReference type="Proteomes" id="UP000183945">
    <property type="component" value="Unassembled WGS sequence"/>
</dbReference>
<keyword evidence="2" id="KW-1185">Reference proteome</keyword>
<evidence type="ECO:0000313" key="1">
    <source>
        <dbReference type="EMBL" id="SHF56191.1"/>
    </source>
</evidence>
<dbReference type="EMBL" id="FQVT01000001">
    <property type="protein sequence ID" value="SHF56191.1"/>
    <property type="molecule type" value="Genomic_DNA"/>
</dbReference>
<organism evidence="1 2">
    <name type="scientific">Salegentibacter echinorum</name>
    <dbReference type="NCBI Taxonomy" id="1073325"/>
    <lineage>
        <taxon>Bacteria</taxon>
        <taxon>Pseudomonadati</taxon>
        <taxon>Bacteroidota</taxon>
        <taxon>Flavobacteriia</taxon>
        <taxon>Flavobacteriales</taxon>
        <taxon>Flavobacteriaceae</taxon>
        <taxon>Salegentibacter</taxon>
    </lineage>
</organism>
<dbReference type="AlphaFoldDB" id="A0A1M5CN94"/>
<protein>
    <submittedName>
        <fullName evidence="1">Uncharacterized protein</fullName>
    </submittedName>
</protein>
<sequence>MIQLILYIFMVVFNPGPPIKKTEILVREFIECSEPFYVKKCTKNIYQC</sequence>